<protein>
    <submittedName>
        <fullName evidence="2">Uncharacterized protein</fullName>
    </submittedName>
</protein>
<dbReference type="AlphaFoldDB" id="A0A7S0WYX0"/>
<proteinExistence type="predicted"/>
<accession>A0A7S0WYX0</accession>
<evidence type="ECO:0000256" key="1">
    <source>
        <dbReference type="SAM" id="MobiDB-lite"/>
    </source>
</evidence>
<evidence type="ECO:0000313" key="2">
    <source>
        <dbReference type="EMBL" id="CAD8692576.1"/>
    </source>
</evidence>
<feature type="compositionally biased region" description="Basic residues" evidence="1">
    <location>
        <begin position="49"/>
        <end position="61"/>
    </location>
</feature>
<name>A0A7S0WYX0_9CHLO</name>
<reference evidence="2" key="1">
    <citation type="submission" date="2021-01" db="EMBL/GenBank/DDBJ databases">
        <authorList>
            <person name="Corre E."/>
            <person name="Pelletier E."/>
            <person name="Niang G."/>
            <person name="Scheremetjew M."/>
            <person name="Finn R."/>
            <person name="Kale V."/>
            <person name="Holt S."/>
            <person name="Cochrane G."/>
            <person name="Meng A."/>
            <person name="Brown T."/>
            <person name="Cohen L."/>
        </authorList>
    </citation>
    <scope>NUCLEOTIDE SEQUENCE</scope>
    <source>
        <strain evidence="2">SAG 11-49</strain>
    </source>
</reference>
<feature type="region of interest" description="Disordered" evidence="1">
    <location>
        <begin position="16"/>
        <end position="110"/>
    </location>
</feature>
<dbReference type="EMBL" id="HBFB01030021">
    <property type="protein sequence ID" value="CAD8692576.1"/>
    <property type="molecule type" value="Transcribed_RNA"/>
</dbReference>
<feature type="compositionally biased region" description="Basic and acidic residues" evidence="1">
    <location>
        <begin position="62"/>
        <end position="80"/>
    </location>
</feature>
<gene>
    <name evidence="2" type="ORF">CLEI1391_LOCUS16759</name>
</gene>
<organism evidence="2">
    <name type="scientific">Chlamydomonas leiostraca</name>
    <dbReference type="NCBI Taxonomy" id="1034604"/>
    <lineage>
        <taxon>Eukaryota</taxon>
        <taxon>Viridiplantae</taxon>
        <taxon>Chlorophyta</taxon>
        <taxon>core chlorophytes</taxon>
        <taxon>Chlorophyceae</taxon>
        <taxon>CS clade</taxon>
        <taxon>Chlamydomonadales</taxon>
        <taxon>Chlamydomonadaceae</taxon>
        <taxon>Chlamydomonas</taxon>
    </lineage>
</organism>
<sequence>MGRCLTTGNFNKPKVDFIKENRKKRQEKKKQLGVAVKGKKTRAAVSGVRTKKHQRKMAHRARMLEKTEKEEQEQAKKEEQEPAQGDVKMGKAPRSKSKGPRAPALEAMQE</sequence>